<dbReference type="Proteomes" id="UP001220010">
    <property type="component" value="Unassembled WGS sequence"/>
</dbReference>
<dbReference type="InterPro" id="IPR006638">
    <property type="entry name" value="Elp3/MiaA/NifB-like_rSAM"/>
</dbReference>
<keyword evidence="3 10" id="KW-0004">4Fe-4S</keyword>
<evidence type="ECO:0000256" key="6">
    <source>
        <dbReference type="ARBA" id="ARBA00023004"/>
    </source>
</evidence>
<comment type="pathway">
    <text evidence="1 10">Cofactor biosynthesis; coenzyme F0 biosynthesis.</text>
</comment>
<dbReference type="InterPro" id="IPR058240">
    <property type="entry name" value="rSAM_sf"/>
</dbReference>
<dbReference type="Pfam" id="PF04055">
    <property type="entry name" value="Radical_SAM"/>
    <property type="match status" value="1"/>
</dbReference>
<organism evidence="12 13">
    <name type="scientific">Candidatus Methanocrinis natronophilus</name>
    <dbReference type="NCBI Taxonomy" id="3033396"/>
    <lineage>
        <taxon>Archaea</taxon>
        <taxon>Methanobacteriati</taxon>
        <taxon>Methanobacteriota</taxon>
        <taxon>Stenosarchaea group</taxon>
        <taxon>Methanomicrobia</taxon>
        <taxon>Methanotrichales</taxon>
        <taxon>Methanotrichaceae</taxon>
        <taxon>Methanocrinis</taxon>
    </lineage>
</organism>
<evidence type="ECO:0000256" key="9">
    <source>
        <dbReference type="ARBA" id="ARBA00048974"/>
    </source>
</evidence>
<dbReference type="InterPro" id="IPR019939">
    <property type="entry name" value="CofG_family"/>
</dbReference>
<feature type="binding site" evidence="10">
    <location>
        <position position="19"/>
    </location>
    <ligand>
        <name>[4Fe-4S] cluster</name>
        <dbReference type="ChEBI" id="CHEBI:49883"/>
        <note>4Fe-4S-S-AdoMet</note>
    </ligand>
</feature>
<dbReference type="PROSITE" id="PS51918">
    <property type="entry name" value="RADICAL_SAM"/>
    <property type="match status" value="1"/>
</dbReference>
<feature type="binding site" evidence="10">
    <location>
        <position position="26"/>
    </location>
    <ligand>
        <name>[4Fe-4S] cluster</name>
        <dbReference type="ChEBI" id="CHEBI:49883"/>
        <note>4Fe-4S-S-AdoMet</note>
    </ligand>
</feature>
<protein>
    <recommendedName>
        <fullName evidence="2 10">7,8-didemethyl-8-hydroxy-5-deazariboflavin synthase</fullName>
        <ecNumber evidence="2 10">4.3.1.32</ecNumber>
    </recommendedName>
    <alternativeName>
        <fullName evidence="10">FO synthase subunit 1</fullName>
    </alternativeName>
</protein>
<evidence type="ECO:0000256" key="1">
    <source>
        <dbReference type="ARBA" id="ARBA00004712"/>
    </source>
</evidence>
<keyword evidence="13" id="KW-1185">Reference proteome</keyword>
<dbReference type="SFLD" id="SFLDF00294">
    <property type="entry name" value="7_8-didemethyl-8-hydroxy-5-dea"/>
    <property type="match status" value="1"/>
</dbReference>
<accession>A0ABT5X808</accession>
<name>A0ABT5X808_9EURY</name>
<dbReference type="HAMAP" id="MF_01611">
    <property type="entry name" value="FO_synth_sub1"/>
    <property type="match status" value="1"/>
</dbReference>
<evidence type="ECO:0000313" key="12">
    <source>
        <dbReference type="EMBL" id="MDF0590835.1"/>
    </source>
</evidence>
<comment type="function">
    <text evidence="10">Catalyzes the radical-mediated synthesis of 7,8-didemethyl-8-hydroxy-5-deazariboflavin (FO) from 5-amino-5-(4-hydroxybenzyl)-6-(D-ribitylimino)-5,6-dihydrouracil.</text>
</comment>
<dbReference type="InterPro" id="IPR013785">
    <property type="entry name" value="Aldolase_TIM"/>
</dbReference>
<proteinExistence type="inferred from homology"/>
<dbReference type="RefSeq" id="WP_316966579.1">
    <property type="nucleotide sequence ID" value="NZ_JARFPK010000020.1"/>
</dbReference>
<dbReference type="NCBIfam" id="TIGR03550">
    <property type="entry name" value="F420_cofG"/>
    <property type="match status" value="1"/>
</dbReference>
<dbReference type="CDD" id="cd01335">
    <property type="entry name" value="Radical_SAM"/>
    <property type="match status" value="1"/>
</dbReference>
<comment type="catalytic activity">
    <reaction evidence="9 10">
        <text>5-amino-5-(4-hydroxybenzyl)-6-(D-ribitylimino)-5,6-dihydrouracil + S-adenosyl-L-methionine = 7,8-didemethyl-8-hydroxy-5-deazariboflavin + 5'-deoxyadenosine + L-methionine + NH4(+) + H(+)</text>
        <dbReference type="Rhea" id="RHEA:55204"/>
        <dbReference type="ChEBI" id="CHEBI:15378"/>
        <dbReference type="ChEBI" id="CHEBI:17319"/>
        <dbReference type="ChEBI" id="CHEBI:28938"/>
        <dbReference type="ChEBI" id="CHEBI:57844"/>
        <dbReference type="ChEBI" id="CHEBI:59789"/>
        <dbReference type="ChEBI" id="CHEBI:59904"/>
        <dbReference type="ChEBI" id="CHEBI:85936"/>
        <dbReference type="EC" id="4.3.1.32"/>
    </reaction>
</comment>
<comment type="cofactor">
    <cofactor evidence="10">
        <name>[4Fe-4S] cluster</name>
        <dbReference type="ChEBI" id="CHEBI:49883"/>
    </cofactor>
    <text evidence="10">Binds 1 [4Fe-4S] cluster. The cluster is coordinated with 3 cysteines and an exchangeable S-adenosyl-L-methionine.</text>
</comment>
<keyword evidence="7 10" id="KW-0411">Iron-sulfur</keyword>
<dbReference type="SFLD" id="SFLDG01064">
    <property type="entry name" value="F420__menaquinone_cofactor_bio"/>
    <property type="match status" value="1"/>
</dbReference>
<reference evidence="12 13" key="1">
    <citation type="submission" date="2023-03" db="EMBL/GenBank/DDBJ databases">
        <title>WGS of Methanotrichaceae archaeon Mx.</title>
        <authorList>
            <person name="Sorokin D.Y."/>
            <person name="Merkel A.Y."/>
        </authorList>
    </citation>
    <scope>NUCLEOTIDE SEQUENCE [LARGE SCALE GENOMIC DNA]</scope>
    <source>
        <strain evidence="12 13">Mx</strain>
    </source>
</reference>
<dbReference type="InterPro" id="IPR034405">
    <property type="entry name" value="F420"/>
</dbReference>
<dbReference type="EMBL" id="JARFPK010000020">
    <property type="protein sequence ID" value="MDF0590835.1"/>
    <property type="molecule type" value="Genomic_DNA"/>
</dbReference>
<dbReference type="SFLD" id="SFLDG01388">
    <property type="entry name" value="7_8-didemethyl-8-hydroxy-5-dea"/>
    <property type="match status" value="1"/>
</dbReference>
<feature type="domain" description="Radical SAM core" evidence="11">
    <location>
        <begin position="5"/>
        <end position="241"/>
    </location>
</feature>
<feature type="binding site" evidence="10">
    <location>
        <position position="23"/>
    </location>
    <ligand>
        <name>[4Fe-4S] cluster</name>
        <dbReference type="ChEBI" id="CHEBI:49883"/>
        <note>4Fe-4S-S-AdoMet</note>
    </ligand>
</feature>
<evidence type="ECO:0000256" key="2">
    <source>
        <dbReference type="ARBA" id="ARBA00012126"/>
    </source>
</evidence>
<comment type="subunit">
    <text evidence="10">The FO synthase complex consists of two subunits, CofG and CofH.</text>
</comment>
<dbReference type="PANTHER" id="PTHR43076">
    <property type="entry name" value="FO SYNTHASE (COFH)"/>
    <property type="match status" value="1"/>
</dbReference>
<keyword evidence="5 10" id="KW-0479">Metal-binding</keyword>
<dbReference type="SFLD" id="SFLDS00029">
    <property type="entry name" value="Radical_SAM"/>
    <property type="match status" value="1"/>
</dbReference>
<comment type="caution">
    <text evidence="12">The sequence shown here is derived from an EMBL/GenBank/DDBJ whole genome shotgun (WGS) entry which is preliminary data.</text>
</comment>
<evidence type="ECO:0000256" key="10">
    <source>
        <dbReference type="HAMAP-Rule" id="MF_01611"/>
    </source>
</evidence>
<keyword evidence="4 10" id="KW-0949">S-adenosyl-L-methionine</keyword>
<evidence type="ECO:0000256" key="5">
    <source>
        <dbReference type="ARBA" id="ARBA00022723"/>
    </source>
</evidence>
<dbReference type="SMART" id="SM00729">
    <property type="entry name" value="Elp3"/>
    <property type="match status" value="1"/>
</dbReference>
<evidence type="ECO:0000259" key="11">
    <source>
        <dbReference type="PROSITE" id="PS51918"/>
    </source>
</evidence>
<gene>
    <name evidence="10 12" type="primary">cofG</name>
    <name evidence="12" type="ORF">P0O15_06590</name>
</gene>
<dbReference type="SUPFAM" id="SSF102114">
    <property type="entry name" value="Radical SAM enzymes"/>
    <property type="match status" value="1"/>
</dbReference>
<dbReference type="InterPro" id="IPR007197">
    <property type="entry name" value="rSAM"/>
</dbReference>
<dbReference type="PANTHER" id="PTHR43076:SF15">
    <property type="entry name" value="7,8-DIDEMETHYL-8-HYDROXY-5-DEAZARIBOFLAVIN SYNTHASE"/>
    <property type="match status" value="1"/>
</dbReference>
<dbReference type="NCBIfam" id="NF004884">
    <property type="entry name" value="PRK06245.1"/>
    <property type="match status" value="1"/>
</dbReference>
<dbReference type="Gene3D" id="3.20.20.70">
    <property type="entry name" value="Aldolase class I"/>
    <property type="match status" value="1"/>
</dbReference>
<keyword evidence="8 10" id="KW-0456">Lyase</keyword>
<evidence type="ECO:0000256" key="4">
    <source>
        <dbReference type="ARBA" id="ARBA00022691"/>
    </source>
</evidence>
<evidence type="ECO:0000256" key="8">
    <source>
        <dbReference type="ARBA" id="ARBA00023239"/>
    </source>
</evidence>
<sequence length="335" mass="37224">MRKVLTYSRNVFVPVTDVCRNRCLYCGFRRDDGRVIRRREAIDLLDRGAAAGSAEALFSLGEAPQEVCGFSDRLKEVGRDDVIGYIIELSELALERGLLPHTNAGLLSKEEMRRLAPYNASMGLMLETTAVVEAHRASPGKNHQRRLEAIRAAGELSIPFTTGILVGIGEAVSDRRRSIEAIKEIHETCGHIQEVIVQPFDPKEGTPMATIPPPGLEPLAETVKIARSILPPEVAVQVPPNLADPLPLVEAGASDLGGISPVTPDWINPERLWPTPEELRIRLPGFEMMERLAVYPRYIDLGWHGRKTRDLVERMAGPDGLRRRDGPYIPDRNRK</sequence>
<comment type="similarity">
    <text evidence="10">Belongs to the radical SAM superfamily. CofG family.</text>
</comment>
<dbReference type="EC" id="4.3.1.32" evidence="2 10"/>
<evidence type="ECO:0000256" key="7">
    <source>
        <dbReference type="ARBA" id="ARBA00023014"/>
    </source>
</evidence>
<evidence type="ECO:0000256" key="3">
    <source>
        <dbReference type="ARBA" id="ARBA00022485"/>
    </source>
</evidence>
<evidence type="ECO:0000313" key="13">
    <source>
        <dbReference type="Proteomes" id="UP001220010"/>
    </source>
</evidence>
<keyword evidence="6 10" id="KW-0408">Iron</keyword>